<dbReference type="OrthoDB" id="9799122at2"/>
<accession>A0A2T5VB92</accession>
<dbReference type="SUPFAM" id="SSF52833">
    <property type="entry name" value="Thioredoxin-like"/>
    <property type="match status" value="1"/>
</dbReference>
<feature type="domain" description="DSBA-like thioredoxin" evidence="1">
    <location>
        <begin position="7"/>
        <end position="206"/>
    </location>
</feature>
<reference evidence="2 3" key="1">
    <citation type="submission" date="2018-04" db="EMBL/GenBank/DDBJ databases">
        <title>Genomic Encyclopedia of Archaeal and Bacterial Type Strains, Phase II (KMG-II): from individual species to whole genera.</title>
        <authorList>
            <person name="Goeker M."/>
        </authorList>
    </citation>
    <scope>NUCLEOTIDE SEQUENCE [LARGE SCALE GENOMIC DNA]</scope>
    <source>
        <strain evidence="2 3">DSM 23382</strain>
    </source>
</reference>
<gene>
    <name evidence="2" type="ORF">C8N35_103204</name>
</gene>
<dbReference type="AlphaFoldDB" id="A0A2T5VB92"/>
<evidence type="ECO:0000313" key="3">
    <source>
        <dbReference type="Proteomes" id="UP000244081"/>
    </source>
</evidence>
<dbReference type="PANTHER" id="PTHR13887:SF41">
    <property type="entry name" value="THIOREDOXIN SUPERFAMILY PROTEIN"/>
    <property type="match status" value="1"/>
</dbReference>
<dbReference type="Gene3D" id="3.40.30.10">
    <property type="entry name" value="Glutaredoxin"/>
    <property type="match status" value="1"/>
</dbReference>
<dbReference type="PANTHER" id="PTHR13887">
    <property type="entry name" value="GLUTATHIONE S-TRANSFERASE KAPPA"/>
    <property type="match status" value="1"/>
</dbReference>
<dbReference type="InterPro" id="IPR001853">
    <property type="entry name" value="DSBA-like_thioredoxin_dom"/>
</dbReference>
<proteinExistence type="predicted"/>
<evidence type="ECO:0000259" key="1">
    <source>
        <dbReference type="Pfam" id="PF01323"/>
    </source>
</evidence>
<evidence type="ECO:0000313" key="2">
    <source>
        <dbReference type="EMBL" id="PTW61022.1"/>
    </source>
</evidence>
<dbReference type="RefSeq" id="WP_107989839.1">
    <property type="nucleotide sequence ID" value="NZ_QAYG01000003.1"/>
</dbReference>
<keyword evidence="2" id="KW-0413">Isomerase</keyword>
<organism evidence="2 3">
    <name type="scientific">Breoghania corrubedonensis</name>
    <dbReference type="NCBI Taxonomy" id="665038"/>
    <lineage>
        <taxon>Bacteria</taxon>
        <taxon>Pseudomonadati</taxon>
        <taxon>Pseudomonadota</taxon>
        <taxon>Alphaproteobacteria</taxon>
        <taxon>Hyphomicrobiales</taxon>
        <taxon>Stappiaceae</taxon>
        <taxon>Breoghania</taxon>
    </lineage>
</organism>
<dbReference type="Pfam" id="PF01323">
    <property type="entry name" value="DSBA"/>
    <property type="match status" value="1"/>
</dbReference>
<protein>
    <submittedName>
        <fullName evidence="2">Putative DsbA family dithiol-disulfide isomerase</fullName>
    </submittedName>
</protein>
<dbReference type="Proteomes" id="UP000244081">
    <property type="component" value="Unassembled WGS sequence"/>
</dbReference>
<dbReference type="InterPro" id="IPR036249">
    <property type="entry name" value="Thioredoxin-like_sf"/>
</dbReference>
<keyword evidence="3" id="KW-1185">Reference proteome</keyword>
<dbReference type="EMBL" id="QAYG01000003">
    <property type="protein sequence ID" value="PTW61022.1"/>
    <property type="molecule type" value="Genomic_DNA"/>
</dbReference>
<dbReference type="GO" id="GO:0016853">
    <property type="term" value="F:isomerase activity"/>
    <property type="evidence" value="ECO:0007669"/>
    <property type="project" value="UniProtKB-KW"/>
</dbReference>
<dbReference type="CDD" id="cd03024">
    <property type="entry name" value="DsbA_FrnE"/>
    <property type="match status" value="1"/>
</dbReference>
<sequence length="224" mass="24260">MHGHALTIDVISDIMCPWCFIGKRRLEEACALTGVPVDIRWRPFQLDANLPADGKDRTLYLHEKFGGAERAKAICARISSVGRESGIEFAFDSITRSPNTLDCHRLVRWAQHDGAQDALVERLFAAYFLEGVDLTLRDNLIALAGDVGMDARLVAELLDSDADVAETQAEIETAQRIGVTGVPCFIIDGKYALMGAQTPENLAAAIRKAAAEAGAAREPAAHAM</sequence>
<comment type="caution">
    <text evidence="2">The sequence shown here is derived from an EMBL/GenBank/DDBJ whole genome shotgun (WGS) entry which is preliminary data.</text>
</comment>
<name>A0A2T5VB92_9HYPH</name>
<dbReference type="GO" id="GO:0016491">
    <property type="term" value="F:oxidoreductase activity"/>
    <property type="evidence" value="ECO:0007669"/>
    <property type="project" value="InterPro"/>
</dbReference>